<evidence type="ECO:0000313" key="4">
    <source>
        <dbReference type="Proteomes" id="UP000294063"/>
    </source>
</evidence>
<evidence type="ECO:0000313" key="5">
    <source>
        <dbReference type="Proteomes" id="UP000294166"/>
    </source>
</evidence>
<gene>
    <name evidence="3" type="ORF">ERW53_20280</name>
    <name evidence="2" type="ORF">ERW57_19225</name>
</gene>
<keyword evidence="1" id="KW-0812">Transmembrane</keyword>
<reference evidence="4 5" key="1">
    <citation type="submission" date="2019-02" db="EMBL/GenBank/DDBJ databases">
        <title>Genome sequences of Aliivibrio finisterrensis strains from farmed Atlantic salmon.</title>
        <authorList>
            <person name="Bowman J.P."/>
        </authorList>
    </citation>
    <scope>NUCLEOTIDE SEQUENCE [LARGE SCALE GENOMIC DNA]</scope>
    <source>
        <strain evidence="3 5">A21</strain>
        <strain evidence="2 4">A46</strain>
    </source>
</reference>
<feature type="transmembrane region" description="Helical" evidence="1">
    <location>
        <begin position="72"/>
        <end position="94"/>
    </location>
</feature>
<proteinExistence type="predicted"/>
<dbReference type="AlphaFoldDB" id="A0A4Q5KM75"/>
<evidence type="ECO:0000313" key="2">
    <source>
        <dbReference type="EMBL" id="RYU46507.1"/>
    </source>
</evidence>
<organism evidence="2 4">
    <name type="scientific">Aliivibrio finisterrensis</name>
    <dbReference type="NCBI Taxonomy" id="511998"/>
    <lineage>
        <taxon>Bacteria</taxon>
        <taxon>Pseudomonadati</taxon>
        <taxon>Pseudomonadota</taxon>
        <taxon>Gammaproteobacteria</taxon>
        <taxon>Vibrionales</taxon>
        <taxon>Vibrionaceae</taxon>
        <taxon>Aliivibrio</taxon>
    </lineage>
</organism>
<name>A0A4Q5KM75_9GAMM</name>
<keyword evidence="1" id="KW-0472">Membrane</keyword>
<dbReference type="RefSeq" id="WP_130049481.1">
    <property type="nucleotide sequence ID" value="NZ_SEZK01000095.1"/>
</dbReference>
<keyword evidence="5" id="KW-1185">Reference proteome</keyword>
<evidence type="ECO:0000313" key="3">
    <source>
        <dbReference type="EMBL" id="RYU58843.1"/>
    </source>
</evidence>
<dbReference type="Proteomes" id="UP000294063">
    <property type="component" value="Unassembled WGS sequence"/>
</dbReference>
<protein>
    <submittedName>
        <fullName evidence="2">Uncharacterized protein</fullName>
    </submittedName>
</protein>
<dbReference type="Proteomes" id="UP000294166">
    <property type="component" value="Unassembled WGS sequence"/>
</dbReference>
<evidence type="ECO:0000256" key="1">
    <source>
        <dbReference type="SAM" id="Phobius"/>
    </source>
</evidence>
<accession>A0A4Q5KM75</accession>
<feature type="transmembrane region" description="Helical" evidence="1">
    <location>
        <begin position="7"/>
        <end position="28"/>
    </location>
</feature>
<dbReference type="EMBL" id="SEZN01000077">
    <property type="protein sequence ID" value="RYU58843.1"/>
    <property type="molecule type" value="Genomic_DNA"/>
</dbReference>
<sequence>MILIRCFFCIFIIWIGGFFSGVFIKTAFVSNDVIKISGILSIWSAIASLLLGIMLLYYHVKAFWGNTLKGNTLNRLLIFLGLVVAPIISIVIYVKTLTLVADYIECKELNNISIRFSSQTYTISNELCLQLIDDRNK</sequence>
<feature type="transmembrane region" description="Helical" evidence="1">
    <location>
        <begin position="40"/>
        <end position="60"/>
    </location>
</feature>
<comment type="caution">
    <text evidence="2">The sequence shown here is derived from an EMBL/GenBank/DDBJ whole genome shotgun (WGS) entry which is preliminary data.</text>
</comment>
<dbReference type="EMBL" id="SEZK01000095">
    <property type="protein sequence ID" value="RYU46507.1"/>
    <property type="molecule type" value="Genomic_DNA"/>
</dbReference>
<keyword evidence="1" id="KW-1133">Transmembrane helix</keyword>